<reference evidence="15 16" key="1">
    <citation type="journal article" date="2018" name="Nat. Ecol. Evol.">
        <title>Pezizomycetes genomes reveal the molecular basis of ectomycorrhizal truffle lifestyle.</title>
        <authorList>
            <person name="Murat C."/>
            <person name="Payen T."/>
            <person name="Noel B."/>
            <person name="Kuo A."/>
            <person name="Morin E."/>
            <person name="Chen J."/>
            <person name="Kohler A."/>
            <person name="Krizsan K."/>
            <person name="Balestrini R."/>
            <person name="Da Silva C."/>
            <person name="Montanini B."/>
            <person name="Hainaut M."/>
            <person name="Levati E."/>
            <person name="Barry K.W."/>
            <person name="Belfiori B."/>
            <person name="Cichocki N."/>
            <person name="Clum A."/>
            <person name="Dockter R.B."/>
            <person name="Fauchery L."/>
            <person name="Guy J."/>
            <person name="Iotti M."/>
            <person name="Le Tacon F."/>
            <person name="Lindquist E.A."/>
            <person name="Lipzen A."/>
            <person name="Malagnac F."/>
            <person name="Mello A."/>
            <person name="Molinier V."/>
            <person name="Miyauchi S."/>
            <person name="Poulain J."/>
            <person name="Riccioni C."/>
            <person name="Rubini A."/>
            <person name="Sitrit Y."/>
            <person name="Splivallo R."/>
            <person name="Traeger S."/>
            <person name="Wang M."/>
            <person name="Zifcakova L."/>
            <person name="Wipf D."/>
            <person name="Zambonelli A."/>
            <person name="Paolocci F."/>
            <person name="Nowrousian M."/>
            <person name="Ottonello S."/>
            <person name="Baldrian P."/>
            <person name="Spatafora J.W."/>
            <person name="Henrissat B."/>
            <person name="Nagy L.G."/>
            <person name="Aury J.M."/>
            <person name="Wincker P."/>
            <person name="Grigoriev I.V."/>
            <person name="Bonfante P."/>
            <person name="Martin F.M."/>
        </authorList>
    </citation>
    <scope>NUCLEOTIDE SEQUENCE [LARGE SCALE GENOMIC DNA]</scope>
    <source>
        <strain evidence="15 16">ATCC MYA-4762</strain>
    </source>
</reference>
<keyword evidence="6" id="KW-0597">Phosphoprotein</keyword>
<evidence type="ECO:0000256" key="4">
    <source>
        <dbReference type="ARBA" id="ARBA00022490"/>
    </source>
</evidence>
<feature type="region of interest" description="Disordered" evidence="14">
    <location>
        <begin position="417"/>
        <end position="442"/>
    </location>
</feature>
<evidence type="ECO:0000256" key="2">
    <source>
        <dbReference type="ARBA" id="ARBA00004529"/>
    </source>
</evidence>
<proteinExistence type="inferred from homology"/>
<comment type="similarity">
    <text evidence="11">Belongs to the dynactin subunit 4 family.</text>
</comment>
<evidence type="ECO:0000256" key="1">
    <source>
        <dbReference type="ARBA" id="ARBA00004300"/>
    </source>
</evidence>
<keyword evidence="8" id="KW-0007">Acetylation</keyword>
<evidence type="ECO:0000256" key="8">
    <source>
        <dbReference type="ARBA" id="ARBA00022990"/>
    </source>
</evidence>
<dbReference type="PANTHER" id="PTHR13034:SF2">
    <property type="entry name" value="DYNACTIN SUBUNIT 4"/>
    <property type="match status" value="1"/>
</dbReference>
<dbReference type="PANTHER" id="PTHR13034">
    <property type="entry name" value="DYNACTIN P62 SUBUNIT"/>
    <property type="match status" value="1"/>
</dbReference>
<comment type="subunit">
    <text evidence="13">Subunit of dynactin, a multiprotein complex part of a tripartite complex with dynein and a adapter, such as BICDL1, BICD2 or HOOK3. The dynactin complex is built around ACTR1A/ACTB filament and consists of an actin-related filament composed of a shoulder domain, a pointed end and a barbed end. Its length is defined by its flexible shoulder domain. The soulder is composed of 2 DCTN1 subunits, 4 DCTN2 and 2 DCTN3. The 4 DCNT2 (via N-terminus) bind the ACTR1A filament and act as molecular rulers to determine the length. The pointed end is important for binding dynein-dynactin cargo adapters. Consists of 4 subunits: ACTR10, DCNT4, DCTN5 and DCTN6. The barbed end is composed of a CAPZA1:CAPZB heterodimers, which binds ACTR1A/ACTB filament and dynactin and stabilizes dynactin. Interacts with ATP7B, but not ATP7A, in a copper-dependent manner. Interacts with ANK2; this interaction is required for localization at costameres. Interacts with N4BP2L1.</text>
</comment>
<dbReference type="InterPro" id="IPR008603">
    <property type="entry name" value="DCTN4"/>
</dbReference>
<dbReference type="InParanoid" id="A0A3N4M1G5"/>
<dbReference type="Proteomes" id="UP000267821">
    <property type="component" value="Unassembled WGS sequence"/>
</dbReference>
<evidence type="ECO:0000256" key="9">
    <source>
        <dbReference type="ARBA" id="ARBA00023054"/>
    </source>
</evidence>
<keyword evidence="5" id="KW-1017">Isopeptide bond</keyword>
<keyword evidence="7" id="KW-0832">Ubl conjugation</keyword>
<accession>A0A3N4M1G5</accession>
<dbReference type="OrthoDB" id="283815at2759"/>
<dbReference type="GO" id="GO:0005869">
    <property type="term" value="C:dynactin complex"/>
    <property type="evidence" value="ECO:0007669"/>
    <property type="project" value="InterPro"/>
</dbReference>
<evidence type="ECO:0000256" key="10">
    <source>
        <dbReference type="ARBA" id="ARBA00023212"/>
    </source>
</evidence>
<keyword evidence="9" id="KW-0175">Coiled coil</keyword>
<gene>
    <name evidence="15" type="ORF">L211DRAFT_857418</name>
</gene>
<keyword evidence="16" id="KW-1185">Reference proteome</keyword>
<evidence type="ECO:0000256" key="11">
    <source>
        <dbReference type="ARBA" id="ARBA00034776"/>
    </source>
</evidence>
<comment type="subcellular location">
    <subcellularLocation>
        <location evidence="1">Cytoplasm</location>
        <location evidence="1">Cytoskeleton</location>
        <location evidence="1">Microtubule organizing center</location>
        <location evidence="1">Centrosome</location>
    </subcellularLocation>
    <subcellularLocation>
        <location evidence="2">Cytoplasm</location>
        <location evidence="2">Cytoskeleton</location>
        <location evidence="2">Stress fiber</location>
    </subcellularLocation>
    <subcellularLocation>
        <location evidence="3">Cytoplasm</location>
        <location evidence="3">Myofibril</location>
    </subcellularLocation>
</comment>
<evidence type="ECO:0000256" key="12">
    <source>
        <dbReference type="ARBA" id="ARBA00034864"/>
    </source>
</evidence>
<evidence type="ECO:0000256" key="14">
    <source>
        <dbReference type="SAM" id="MobiDB-lite"/>
    </source>
</evidence>
<organism evidence="15 16">
    <name type="scientific">Terfezia boudieri ATCC MYA-4762</name>
    <dbReference type="NCBI Taxonomy" id="1051890"/>
    <lineage>
        <taxon>Eukaryota</taxon>
        <taxon>Fungi</taxon>
        <taxon>Dikarya</taxon>
        <taxon>Ascomycota</taxon>
        <taxon>Pezizomycotina</taxon>
        <taxon>Pezizomycetes</taxon>
        <taxon>Pezizales</taxon>
        <taxon>Pezizaceae</taxon>
        <taxon>Terfezia</taxon>
    </lineage>
</organism>
<dbReference type="Pfam" id="PF05502">
    <property type="entry name" value="Dynactin_p62"/>
    <property type="match status" value="2"/>
</dbReference>
<evidence type="ECO:0000313" key="15">
    <source>
        <dbReference type="EMBL" id="RPB24145.1"/>
    </source>
</evidence>
<evidence type="ECO:0000256" key="7">
    <source>
        <dbReference type="ARBA" id="ARBA00022843"/>
    </source>
</evidence>
<keyword evidence="4" id="KW-0963">Cytoplasm</keyword>
<feature type="compositionally biased region" description="Basic and acidic residues" evidence="14">
    <location>
        <begin position="417"/>
        <end position="440"/>
    </location>
</feature>
<name>A0A3N4M1G5_9PEZI</name>
<evidence type="ECO:0000256" key="3">
    <source>
        <dbReference type="ARBA" id="ARBA00004657"/>
    </source>
</evidence>
<keyword evidence="10" id="KW-0206">Cytoskeleton</keyword>
<evidence type="ECO:0000256" key="6">
    <source>
        <dbReference type="ARBA" id="ARBA00022553"/>
    </source>
</evidence>
<evidence type="ECO:0000313" key="16">
    <source>
        <dbReference type="Proteomes" id="UP000267821"/>
    </source>
</evidence>
<dbReference type="AlphaFoldDB" id="A0A3N4M1G5"/>
<dbReference type="EMBL" id="ML121543">
    <property type="protein sequence ID" value="RPB24145.1"/>
    <property type="molecule type" value="Genomic_DNA"/>
</dbReference>
<feature type="region of interest" description="Disordered" evidence="14">
    <location>
        <begin position="1"/>
        <end position="34"/>
    </location>
</feature>
<evidence type="ECO:0000256" key="5">
    <source>
        <dbReference type="ARBA" id="ARBA00022499"/>
    </source>
</evidence>
<feature type="compositionally biased region" description="Acidic residues" evidence="14">
    <location>
        <begin position="21"/>
        <end position="32"/>
    </location>
</feature>
<protein>
    <recommendedName>
        <fullName evidence="12">Dynactin subunit 4</fullName>
    </recommendedName>
</protein>
<sequence length="532" mass="59097">MELDSIGVNNTTSHNVRYDPDFDPSSDDDDSPPFDPRNPRSAFSLFPLENLLYCEDCHQIRCPRCVLEEIVSYYCPSCLFEVPSSTVKTEGNRCTRNCFQCPICFASISVVSNSDQVTAPTGPYSLTCSYCHWSSKEIGLEFDKPANLTAQFAKQLKAAAAENPKPKYAEFSTYEENFARLKSHYTSQGIGAAGSGTGGLGVGRGATDDYGTSPGTLSRLMGLYTGGGHVGKRNVSGLSARGVGRDANGKKTELTEMEDVEIVGDEKDIIDRLIQVEFDETTTQAQNLCQSRQPKFKSQLRPIATLLRTKRSKRCRACRHILVKPEPKVQSTRFRIKLVAMNYIPAINISRLDPTTSYHSLPPLSTHQFLLTVTNPLFDPISVSLSTPQKTPGKYPSIVTILCPEFEVGANTDAWDEVLKEDSSGEKKSRRGRGDRDRSDGTVWDSGRNWSTVVIEERDEEDEKVVQVPIFVRIEYEAEVGMDSGDVGDVPGGDGRKEKKEHAYWCVLYLGKIGRMHANYKYLLPRRGVIHA</sequence>
<evidence type="ECO:0000256" key="13">
    <source>
        <dbReference type="ARBA" id="ARBA00093507"/>
    </source>
</evidence>
<dbReference type="GO" id="GO:0001725">
    <property type="term" value="C:stress fiber"/>
    <property type="evidence" value="ECO:0007669"/>
    <property type="project" value="UniProtKB-SubCell"/>
</dbReference>
<dbReference type="STRING" id="1051890.A0A3N4M1G5"/>